<dbReference type="OrthoDB" id="6369290at2759"/>
<dbReference type="AlphaFoldDB" id="A0A5N5TNR3"/>
<feature type="region of interest" description="Disordered" evidence="1">
    <location>
        <begin position="58"/>
        <end position="89"/>
    </location>
</feature>
<name>A0A5N5TNR3_9CRUS</name>
<organism evidence="2 3">
    <name type="scientific">Armadillidium nasatum</name>
    <dbReference type="NCBI Taxonomy" id="96803"/>
    <lineage>
        <taxon>Eukaryota</taxon>
        <taxon>Metazoa</taxon>
        <taxon>Ecdysozoa</taxon>
        <taxon>Arthropoda</taxon>
        <taxon>Crustacea</taxon>
        <taxon>Multicrustacea</taxon>
        <taxon>Malacostraca</taxon>
        <taxon>Eumalacostraca</taxon>
        <taxon>Peracarida</taxon>
        <taxon>Isopoda</taxon>
        <taxon>Oniscidea</taxon>
        <taxon>Crinocheta</taxon>
        <taxon>Armadillidiidae</taxon>
        <taxon>Armadillidium</taxon>
    </lineage>
</organism>
<evidence type="ECO:0000313" key="2">
    <source>
        <dbReference type="EMBL" id="KAB7507798.1"/>
    </source>
</evidence>
<evidence type="ECO:0000256" key="1">
    <source>
        <dbReference type="SAM" id="MobiDB-lite"/>
    </source>
</evidence>
<evidence type="ECO:0000313" key="3">
    <source>
        <dbReference type="Proteomes" id="UP000326759"/>
    </source>
</evidence>
<accession>A0A5N5TNR3</accession>
<reference evidence="2 3" key="1">
    <citation type="journal article" date="2019" name="PLoS Biol.">
        <title>Sex chromosomes control vertical transmission of feminizing Wolbachia symbionts in an isopod.</title>
        <authorList>
            <person name="Becking T."/>
            <person name="Chebbi M.A."/>
            <person name="Giraud I."/>
            <person name="Moumen B."/>
            <person name="Laverre T."/>
            <person name="Caubet Y."/>
            <person name="Peccoud J."/>
            <person name="Gilbert C."/>
            <person name="Cordaux R."/>
        </authorList>
    </citation>
    <scope>NUCLEOTIDE SEQUENCE [LARGE SCALE GENOMIC DNA]</scope>
    <source>
        <strain evidence="2">ANa2</strain>
        <tissue evidence="2">Whole body excluding digestive tract and cuticle</tissue>
    </source>
</reference>
<dbReference type="EMBL" id="SEYY01000214">
    <property type="protein sequence ID" value="KAB7507798.1"/>
    <property type="molecule type" value="Genomic_DNA"/>
</dbReference>
<gene>
    <name evidence="2" type="ORF">Anas_04389</name>
</gene>
<sequence>MTFCPVMLKGHIVLPVYSHVVHKESSAGRAAPEASKPSFLDLDALQVALTRLDHSPQNYKASIGRSGALSNRRPPSRASRASSNTSRKSSFDSLSRFEDFAGLDEEDLVVPKIVNIEVQLEDGGVVNSTESKSDINKYHKFCHNIVNDNNNTKFNVNNIKKESKSAENILKCLSSTFTKFPQSENLNKNSSFIKKLNSHSNTISKSTPLLNFSDIHSVNSDTILENIRNKYSKEIKSEGYKTPTLLDSQSDLSSNYSSRFPVLPKEKYDNVESSSETEVVISDRESIAESGVVNRKTVIKISEKSKSASNLDKEKSTSEWVRRFTE</sequence>
<proteinExistence type="predicted"/>
<feature type="compositionally biased region" description="Low complexity" evidence="1">
    <location>
        <begin position="70"/>
        <end position="88"/>
    </location>
</feature>
<dbReference type="Proteomes" id="UP000326759">
    <property type="component" value="Unassembled WGS sequence"/>
</dbReference>
<keyword evidence="3" id="KW-1185">Reference proteome</keyword>
<feature type="region of interest" description="Disordered" evidence="1">
    <location>
        <begin position="304"/>
        <end position="326"/>
    </location>
</feature>
<protein>
    <submittedName>
        <fullName evidence="2">Uncharacterized protein</fullName>
    </submittedName>
</protein>
<comment type="caution">
    <text evidence="2">The sequence shown here is derived from an EMBL/GenBank/DDBJ whole genome shotgun (WGS) entry which is preliminary data.</text>
</comment>